<evidence type="ECO:0000313" key="4">
    <source>
        <dbReference type="EnsemblMetazoa" id="PHUM248810-PA"/>
    </source>
</evidence>
<dbReference type="PANTHER" id="PTHR10900">
    <property type="entry name" value="PERIOSTIN-RELATED"/>
    <property type="match status" value="1"/>
</dbReference>
<dbReference type="GO" id="GO:0007155">
    <property type="term" value="P:cell adhesion"/>
    <property type="evidence" value="ECO:0007669"/>
    <property type="project" value="TreeGrafter"/>
</dbReference>
<feature type="compositionally biased region" description="Polar residues" evidence="1">
    <location>
        <begin position="113"/>
        <end position="130"/>
    </location>
</feature>
<dbReference type="OrthoDB" id="286301at2759"/>
<dbReference type="RefSeq" id="XP_002426336.1">
    <property type="nucleotide sequence ID" value="XM_002426291.1"/>
</dbReference>
<feature type="compositionally biased region" description="Polar residues" evidence="1">
    <location>
        <begin position="184"/>
        <end position="197"/>
    </location>
</feature>
<evidence type="ECO:0000313" key="5">
    <source>
        <dbReference type="Proteomes" id="UP000009046"/>
    </source>
</evidence>
<dbReference type="EMBL" id="AAZO01002885">
    <property type="status" value="NOT_ANNOTATED_CDS"/>
    <property type="molecule type" value="Genomic_DNA"/>
</dbReference>
<protein>
    <recommendedName>
        <fullName evidence="2">FAS1 domain-containing protein</fullName>
    </recommendedName>
</protein>
<accession>E0VJP2</accession>
<dbReference type="VEuPathDB" id="VectorBase:PHUM248810"/>
<dbReference type="InterPro" id="IPR050904">
    <property type="entry name" value="Adhesion/Biosynth-related"/>
</dbReference>
<dbReference type="KEGG" id="phu:Phum_PHUM248810"/>
<dbReference type="CTD" id="8238783"/>
<dbReference type="EnsemblMetazoa" id="PHUM248810-RA">
    <property type="protein sequence ID" value="PHUM248810-PA"/>
    <property type="gene ID" value="PHUM248810"/>
</dbReference>
<dbReference type="GO" id="GO:0031012">
    <property type="term" value="C:extracellular matrix"/>
    <property type="evidence" value="ECO:0007669"/>
    <property type="project" value="TreeGrafter"/>
</dbReference>
<reference evidence="3" key="2">
    <citation type="submission" date="2007-04" db="EMBL/GenBank/DDBJ databases">
        <title>The genome of the human body louse.</title>
        <authorList>
            <consortium name="The Human Body Louse Genome Consortium"/>
            <person name="Kirkness E."/>
            <person name="Walenz B."/>
            <person name="Hass B."/>
            <person name="Bruggner R."/>
            <person name="Strausberg R."/>
        </authorList>
    </citation>
    <scope>NUCLEOTIDE SEQUENCE</scope>
    <source>
        <strain evidence="3">USDA</strain>
    </source>
</reference>
<reference evidence="4" key="3">
    <citation type="submission" date="2021-02" db="UniProtKB">
        <authorList>
            <consortium name="EnsemblMetazoa"/>
        </authorList>
    </citation>
    <scope>IDENTIFICATION</scope>
    <source>
        <strain evidence="4">USDA</strain>
    </source>
</reference>
<evidence type="ECO:0000259" key="2">
    <source>
        <dbReference type="PROSITE" id="PS50213"/>
    </source>
</evidence>
<dbReference type="HOGENOM" id="CLU_267399_0_0_1"/>
<gene>
    <name evidence="4" type="primary">8238783</name>
    <name evidence="3" type="ORF">Phum_PHUM248810</name>
</gene>
<feature type="region of interest" description="Disordered" evidence="1">
    <location>
        <begin position="184"/>
        <end position="248"/>
    </location>
</feature>
<dbReference type="InParanoid" id="E0VJP2"/>
<evidence type="ECO:0000256" key="1">
    <source>
        <dbReference type="SAM" id="MobiDB-lite"/>
    </source>
</evidence>
<feature type="compositionally biased region" description="Polar residues" evidence="1">
    <location>
        <begin position="236"/>
        <end position="248"/>
    </location>
</feature>
<feature type="region of interest" description="Disordered" evidence="1">
    <location>
        <begin position="499"/>
        <end position="518"/>
    </location>
</feature>
<sequence>MMDALMVIQFPGPRAFRDSSDLVPLQQSHILGNFHHRFHPTRPTFHFGVNSPSIYNQQSHQFVPPQQQQQQQQQQQLNQRNLQQNIQLNSPGLRQNVGLNQNSDLVNQNFKSLPPITKSNVPFGSSNQDPSIKDAYPSNAPHTLKFSISSQNYNPNQGKQFSNSVSSQPKLNNQFIQGRGLGVSQVQPTRPTTNHLSSVNVQQQQQTSQYNTGQKVQQTFYQNPNTYSKPVPTFNPPTSNSLPQQPFNTIQSSNLRTTQQSNELLSTNTFSNKQVLTNNVNFNLNSQPHHISPLLNSQIRTNSEFKTNTNLIQQQQKTNVEPPVLPTNFRFPTDPTQQTFQRTNLLGNQQLYQNNNNNNNNNQQLGQFNYPSVPSNFEQQVTEQPRLLSSQQQILKSQPPSVVPPFSSTLPDLTGRKLAFEKAQNHLHLALNEKYLSTPLTNIIPTSSPSKETFTTAPAYTKPKPVVKEITINLNDHKISGDGLPPQLYIKDTRQKEYQEIKSSKEGGKEQNKKEKTQEELINEQIHKLLQSHNLEIVGKDNEAQTNSQEAQLSKVSEQFQKYNYSVQLLNSGGLLSESKVKPTVAPELPPLPDLPEHIKKQYDIKLVHKDDLLKQFDLSGDHNLGNDSSKLFIANGQKLEIVQFSKDGIMDKIPIGTKNAVREPTTTAKPPKLLFEELTKEVIPPGANFELIKHKGDGQVEKVNDFTGGKKVTFVFLEEQEDGSVKIQGVKGNGNQDADGNEVDSLIKKIKNGSLKLPPSLKSKEISDVYGSSTEKLLASPTATVNSRSIQNLPSLSPNYVEKEYLSNQRPTTEFTFNGPSLYSADVTSKFTPSYYETTPQPPTTFSPNLNYVRSTTVKTQEKFRTRFTPTVPSLDTFTPTFGSRRIKPTISSRIQSPETARLSQTGSLLDSQSEFSDYSNSEILSHRSTEYRGQKLRIPQDVVAEESNINAVRPLNEVLKVNGLNEMAKFLEQSGLDTILNETGPYTIFVPTDKAFKKLETQLGGPDKAEEKFRENPRLLSGLLLHHVVPGSFRVEDLQDEMTGVSLAGTQLRVNTYFTDKKQSKENNIVTVNGAKIMSESQNIVVPQGLAHTIDKVLFPLPIGDIFQTLKSDREKRFTKFIKALEHSGLSDLLTGVKTYTVFAPTDKAFSVLTDSELDKLLTNQEAAKTIALRHIVPGTLYTAGMNYYQVMDSMEPGQKVVIKKEIANSAQITTGNIPATNGVIHAVETLL</sequence>
<dbReference type="Pfam" id="PF02469">
    <property type="entry name" value="Fasciclin"/>
    <property type="match status" value="2"/>
</dbReference>
<evidence type="ECO:0000313" key="3">
    <source>
        <dbReference type="EMBL" id="EEB13598.1"/>
    </source>
</evidence>
<feature type="compositionally biased region" description="Low complexity" evidence="1">
    <location>
        <begin position="198"/>
        <end position="214"/>
    </location>
</feature>
<reference evidence="3" key="1">
    <citation type="submission" date="2007-04" db="EMBL/GenBank/DDBJ databases">
        <title>Annotation of Pediculus humanus corporis strain USDA.</title>
        <authorList>
            <person name="Kirkness E."/>
            <person name="Hannick L."/>
            <person name="Hass B."/>
            <person name="Bruggner R."/>
            <person name="Lawson D."/>
            <person name="Bidwell S."/>
            <person name="Joardar V."/>
            <person name="Caler E."/>
            <person name="Walenz B."/>
            <person name="Inman J."/>
            <person name="Schobel S."/>
            <person name="Galinsky K."/>
            <person name="Amedeo P."/>
            <person name="Strausberg R."/>
        </authorList>
    </citation>
    <scope>NUCLEOTIDE SEQUENCE</scope>
    <source>
        <strain evidence="3">USDA</strain>
    </source>
</reference>
<organism>
    <name type="scientific">Pediculus humanus subsp. corporis</name>
    <name type="common">Body louse</name>
    <dbReference type="NCBI Taxonomy" id="121224"/>
    <lineage>
        <taxon>Eukaryota</taxon>
        <taxon>Metazoa</taxon>
        <taxon>Ecdysozoa</taxon>
        <taxon>Arthropoda</taxon>
        <taxon>Hexapoda</taxon>
        <taxon>Insecta</taxon>
        <taxon>Pterygota</taxon>
        <taxon>Neoptera</taxon>
        <taxon>Paraneoptera</taxon>
        <taxon>Psocodea</taxon>
        <taxon>Troctomorpha</taxon>
        <taxon>Phthiraptera</taxon>
        <taxon>Anoplura</taxon>
        <taxon>Pediculidae</taxon>
        <taxon>Pediculus</taxon>
    </lineage>
</organism>
<proteinExistence type="predicted"/>
<feature type="region of interest" description="Disordered" evidence="1">
    <location>
        <begin position="113"/>
        <end position="142"/>
    </location>
</feature>
<dbReference type="GO" id="GO:0005615">
    <property type="term" value="C:extracellular space"/>
    <property type="evidence" value="ECO:0007669"/>
    <property type="project" value="TreeGrafter"/>
</dbReference>
<feature type="compositionally biased region" description="Polar residues" evidence="1">
    <location>
        <begin position="215"/>
        <end position="228"/>
    </location>
</feature>
<dbReference type="GO" id="GO:0030198">
    <property type="term" value="P:extracellular matrix organization"/>
    <property type="evidence" value="ECO:0007669"/>
    <property type="project" value="TreeGrafter"/>
</dbReference>
<dbReference type="Proteomes" id="UP000009046">
    <property type="component" value="Unassembled WGS sequence"/>
</dbReference>
<dbReference type="InterPro" id="IPR000782">
    <property type="entry name" value="FAS1_domain"/>
</dbReference>
<dbReference type="SUPFAM" id="SSF82153">
    <property type="entry name" value="FAS1 domain"/>
    <property type="match status" value="2"/>
</dbReference>
<name>E0VJP2_PEDHC</name>
<dbReference type="eggNOG" id="KOG1437">
    <property type="taxonomic scope" value="Eukaryota"/>
</dbReference>
<dbReference type="STRING" id="121224.E0VJP2"/>
<dbReference type="Gene3D" id="2.30.180.10">
    <property type="entry name" value="FAS1 domain"/>
    <property type="match status" value="2"/>
</dbReference>
<feature type="domain" description="FAS1" evidence="2">
    <location>
        <begin position="1107"/>
        <end position="1234"/>
    </location>
</feature>
<dbReference type="GO" id="GO:0050839">
    <property type="term" value="F:cell adhesion molecule binding"/>
    <property type="evidence" value="ECO:0007669"/>
    <property type="project" value="TreeGrafter"/>
</dbReference>
<dbReference type="InterPro" id="IPR036378">
    <property type="entry name" value="FAS1_dom_sf"/>
</dbReference>
<dbReference type="SMART" id="SM00554">
    <property type="entry name" value="FAS1"/>
    <property type="match status" value="2"/>
</dbReference>
<dbReference type="FunFam" id="2.30.180.10:FF:000032">
    <property type="entry name" value="Fasciclin domain-containing protein, putative"/>
    <property type="match status" value="1"/>
</dbReference>
<dbReference type="AlphaFoldDB" id="E0VJP2"/>
<keyword evidence="5" id="KW-1185">Reference proteome</keyword>
<dbReference type="GeneID" id="8238783"/>
<feature type="domain" description="FAS1" evidence="2">
    <location>
        <begin position="953"/>
        <end position="1100"/>
    </location>
</feature>
<dbReference type="PANTHER" id="PTHR10900:SF120">
    <property type="entry name" value="MUCIN-5AC-RELATED"/>
    <property type="match status" value="1"/>
</dbReference>
<dbReference type="PROSITE" id="PS50213">
    <property type="entry name" value="FAS1"/>
    <property type="match status" value="2"/>
</dbReference>
<dbReference type="EMBL" id="DS235226">
    <property type="protein sequence ID" value="EEB13598.1"/>
    <property type="molecule type" value="Genomic_DNA"/>
</dbReference>